<dbReference type="SUPFAM" id="SSF50974">
    <property type="entry name" value="Nitrous oxide reductase, N-terminal domain"/>
    <property type="match status" value="1"/>
</dbReference>
<dbReference type="AlphaFoldDB" id="A0A1H9XNY8"/>
<accession>A0A1H9XNY8</accession>
<gene>
    <name evidence="1" type="ORF">SAMN04487818_11828</name>
</gene>
<name>A0A1H9XNY8_9PSEU</name>
<dbReference type="Gene3D" id="2.130.10.10">
    <property type="entry name" value="YVTN repeat-like/Quinoprotein amine dehydrogenase"/>
    <property type="match status" value="1"/>
</dbReference>
<sequence length="103" mass="10093">MIDTSTNTVTATIGVGGTVSVIDTATNTETGTITGHPVPGQTITFTVGSTTVCTAATNASGVATCHGPCPVLVALLAGHYTATFAGSATLAPATARGNLIQHH</sequence>
<organism evidence="1 2">
    <name type="scientific">Actinokineospora terrae</name>
    <dbReference type="NCBI Taxonomy" id="155974"/>
    <lineage>
        <taxon>Bacteria</taxon>
        <taxon>Bacillati</taxon>
        <taxon>Actinomycetota</taxon>
        <taxon>Actinomycetes</taxon>
        <taxon>Pseudonocardiales</taxon>
        <taxon>Pseudonocardiaceae</taxon>
        <taxon>Actinokineospora</taxon>
    </lineage>
</organism>
<dbReference type="InterPro" id="IPR011045">
    <property type="entry name" value="N2O_reductase_N"/>
</dbReference>
<dbReference type="InterPro" id="IPR015943">
    <property type="entry name" value="WD40/YVTN_repeat-like_dom_sf"/>
</dbReference>
<reference evidence="2" key="1">
    <citation type="submission" date="2016-10" db="EMBL/GenBank/DDBJ databases">
        <authorList>
            <person name="Varghese N."/>
            <person name="Submissions S."/>
        </authorList>
    </citation>
    <scope>NUCLEOTIDE SEQUENCE [LARGE SCALE GENOMIC DNA]</scope>
    <source>
        <strain evidence="2">DSM 44260</strain>
    </source>
</reference>
<dbReference type="STRING" id="155974.SAMN04487818_11828"/>
<evidence type="ECO:0000313" key="1">
    <source>
        <dbReference type="EMBL" id="SES47888.1"/>
    </source>
</evidence>
<protein>
    <submittedName>
        <fullName evidence="1">40-residue YVTN family beta-propeller repeat-containing protein</fullName>
    </submittedName>
</protein>
<dbReference type="Proteomes" id="UP000199051">
    <property type="component" value="Unassembled WGS sequence"/>
</dbReference>
<evidence type="ECO:0000313" key="2">
    <source>
        <dbReference type="Proteomes" id="UP000199051"/>
    </source>
</evidence>
<keyword evidence="2" id="KW-1185">Reference proteome</keyword>
<proteinExistence type="predicted"/>
<dbReference type="EMBL" id="FOGI01000018">
    <property type="protein sequence ID" value="SES47888.1"/>
    <property type="molecule type" value="Genomic_DNA"/>
</dbReference>